<reference evidence="9" key="2">
    <citation type="submission" date="2021-01" db="UniProtKB">
        <authorList>
            <consortium name="EnsemblMetazoa"/>
        </authorList>
    </citation>
    <scope>IDENTIFICATION</scope>
</reference>
<keyword evidence="4" id="KW-0472">Membrane</keyword>
<evidence type="ECO:0000256" key="2">
    <source>
        <dbReference type="ARBA" id="ARBA00022737"/>
    </source>
</evidence>
<dbReference type="PROSITE" id="PS50004">
    <property type="entry name" value="C2"/>
    <property type="match status" value="2"/>
</dbReference>
<dbReference type="EnsemblMetazoa" id="XM_030985149">
    <property type="protein sequence ID" value="XP_030841009"/>
    <property type="gene ID" value="LOC582960"/>
</dbReference>
<protein>
    <recommendedName>
        <fullName evidence="5">Synaptotagmin-17</fullName>
    </recommendedName>
    <alternativeName>
        <fullName evidence="6">Synaptotagmin XVII</fullName>
    </alternativeName>
</protein>
<dbReference type="Gene3D" id="2.60.40.150">
    <property type="entry name" value="C2 domain"/>
    <property type="match status" value="2"/>
</dbReference>
<name>A0A7M7SYM9_STRPU</name>
<evidence type="ECO:0000256" key="3">
    <source>
        <dbReference type="ARBA" id="ARBA00022782"/>
    </source>
</evidence>
<dbReference type="PANTHER" id="PTHR10024:SF348">
    <property type="entry name" value="SYNAPTOTAGMIN-17"/>
    <property type="match status" value="1"/>
</dbReference>
<dbReference type="RefSeq" id="XP_030841009.1">
    <property type="nucleotide sequence ID" value="XM_030985149.1"/>
</dbReference>
<dbReference type="SMART" id="SM00239">
    <property type="entry name" value="C2"/>
    <property type="match status" value="2"/>
</dbReference>
<dbReference type="KEGG" id="spu:582960"/>
<dbReference type="InterPro" id="IPR047897">
    <property type="entry name" value="Synaptotagmin-15/17_C2A"/>
</dbReference>
<dbReference type="InterPro" id="IPR035892">
    <property type="entry name" value="C2_domain_sf"/>
</dbReference>
<dbReference type="FunFam" id="2.60.40.150:FF:000053">
    <property type="entry name" value="synaptotagmin-17 isoform X1"/>
    <property type="match status" value="1"/>
</dbReference>
<dbReference type="OMA" id="PESSHWR"/>
<keyword evidence="3" id="KW-0221">Differentiation</keyword>
<comment type="subcellular location">
    <subcellularLocation>
        <location evidence="1">Membrane</location>
        <topology evidence="1">Peripheral membrane protein</topology>
    </subcellularLocation>
</comment>
<dbReference type="FunFam" id="2.60.40.150:FF:000064">
    <property type="entry name" value="synaptotagmin-17 isoform X1"/>
    <property type="match status" value="1"/>
</dbReference>
<dbReference type="PRINTS" id="PR00399">
    <property type="entry name" value="SYNAPTOTAGMN"/>
</dbReference>
<dbReference type="InterPro" id="IPR001565">
    <property type="entry name" value="Synaptotagmin"/>
</dbReference>
<evidence type="ECO:0000313" key="10">
    <source>
        <dbReference type="Proteomes" id="UP000007110"/>
    </source>
</evidence>
<dbReference type="PRINTS" id="PR00360">
    <property type="entry name" value="C2DOMAIN"/>
</dbReference>
<evidence type="ECO:0000256" key="7">
    <source>
        <dbReference type="SAM" id="MobiDB-lite"/>
    </source>
</evidence>
<dbReference type="PANTHER" id="PTHR10024">
    <property type="entry name" value="SYNAPTOTAGMIN"/>
    <property type="match status" value="1"/>
</dbReference>
<evidence type="ECO:0000256" key="6">
    <source>
        <dbReference type="ARBA" id="ARBA00031667"/>
    </source>
</evidence>
<dbReference type="InterPro" id="IPR014705">
    <property type="entry name" value="Syt17_C2B"/>
</dbReference>
<feature type="compositionally biased region" description="Low complexity" evidence="7">
    <location>
        <begin position="88"/>
        <end position="106"/>
    </location>
</feature>
<dbReference type="OrthoDB" id="270970at2759"/>
<evidence type="ECO:0000256" key="4">
    <source>
        <dbReference type="ARBA" id="ARBA00023136"/>
    </source>
</evidence>
<dbReference type="CDD" id="cd08390">
    <property type="entry name" value="C2A_Synaptotagmin-15-17"/>
    <property type="match status" value="1"/>
</dbReference>
<dbReference type="GeneID" id="582960"/>
<dbReference type="GO" id="GO:0017158">
    <property type="term" value="P:regulation of calcium ion-dependent exocytosis"/>
    <property type="evidence" value="ECO:0000318"/>
    <property type="project" value="GO_Central"/>
</dbReference>
<organism evidence="9 10">
    <name type="scientific">Strongylocentrotus purpuratus</name>
    <name type="common">Purple sea urchin</name>
    <dbReference type="NCBI Taxonomy" id="7668"/>
    <lineage>
        <taxon>Eukaryota</taxon>
        <taxon>Metazoa</taxon>
        <taxon>Echinodermata</taxon>
        <taxon>Eleutherozoa</taxon>
        <taxon>Echinozoa</taxon>
        <taxon>Echinoidea</taxon>
        <taxon>Euechinoidea</taxon>
        <taxon>Echinacea</taxon>
        <taxon>Camarodonta</taxon>
        <taxon>Echinidea</taxon>
        <taxon>Strongylocentrotidae</taxon>
        <taxon>Strongylocentrotus</taxon>
    </lineage>
</organism>
<dbReference type="GO" id="GO:0016192">
    <property type="term" value="P:vesicle-mediated transport"/>
    <property type="evidence" value="ECO:0000318"/>
    <property type="project" value="GO_Central"/>
</dbReference>
<dbReference type="InterPro" id="IPR000008">
    <property type="entry name" value="C2_dom"/>
</dbReference>
<dbReference type="GO" id="GO:0061891">
    <property type="term" value="F:calcium ion sensor activity"/>
    <property type="evidence" value="ECO:0000318"/>
    <property type="project" value="GO_Central"/>
</dbReference>
<dbReference type="GO" id="GO:0000149">
    <property type="term" value="F:SNARE binding"/>
    <property type="evidence" value="ECO:0000318"/>
    <property type="project" value="GO_Central"/>
</dbReference>
<evidence type="ECO:0000256" key="5">
    <source>
        <dbReference type="ARBA" id="ARBA00023816"/>
    </source>
</evidence>
<dbReference type="GO" id="GO:0005544">
    <property type="term" value="F:calcium-dependent phospholipid binding"/>
    <property type="evidence" value="ECO:0000318"/>
    <property type="project" value="GO_Central"/>
</dbReference>
<dbReference type="Pfam" id="PF00168">
    <property type="entry name" value="C2"/>
    <property type="match status" value="2"/>
</dbReference>
<dbReference type="Proteomes" id="UP000007110">
    <property type="component" value="Unassembled WGS sequence"/>
</dbReference>
<keyword evidence="2" id="KW-0677">Repeat</keyword>
<feature type="domain" description="C2" evidence="8">
    <location>
        <begin position="197"/>
        <end position="323"/>
    </location>
</feature>
<feature type="domain" description="C2" evidence="8">
    <location>
        <begin position="334"/>
        <end position="468"/>
    </location>
</feature>
<evidence type="ECO:0000313" key="9">
    <source>
        <dbReference type="EnsemblMetazoa" id="XP_030841009"/>
    </source>
</evidence>
<reference evidence="10" key="1">
    <citation type="submission" date="2015-02" db="EMBL/GenBank/DDBJ databases">
        <title>Genome sequencing for Strongylocentrotus purpuratus.</title>
        <authorList>
            <person name="Murali S."/>
            <person name="Liu Y."/>
            <person name="Vee V."/>
            <person name="English A."/>
            <person name="Wang M."/>
            <person name="Skinner E."/>
            <person name="Han Y."/>
            <person name="Muzny D.M."/>
            <person name="Worley K.C."/>
            <person name="Gibbs R.A."/>
        </authorList>
    </citation>
    <scope>NUCLEOTIDE SEQUENCE</scope>
</reference>
<dbReference type="InParanoid" id="A0A7M7SYM9"/>
<dbReference type="SUPFAM" id="SSF49562">
    <property type="entry name" value="C2 domain (Calcium/lipid-binding domain, CaLB)"/>
    <property type="match status" value="2"/>
</dbReference>
<sequence>MTVGQETSSPDEIASIRPCLQVVIPHRGGGILWQLTATLCCGARCCRACCGDCCRPHHSSFQDLADDFDDDDNVDVPISPGYSSDIPSSTSHSRLASTSSRRSSCGESRRGSTPVSEYSSSGYRRGSSTPVPVIDMKPIEFWPPNMSQEPVQPRPLTRRYTSDLSSFGEADKIEPKLYEVNENEEDLTDEEKVARFKLGKIHYALKYEVNEGRLNVRIIKARDLPPPMFYDSSKQDLSHSNPYVKVCLLPDQKDARQTSVKRKTQNPNFEESFCFNIPHQEAQRRMLLLSVQDFDKFSRHCVIGQHTVPLAGLNLVKGGHYWKPLQPPNQNNPGRGEILLSLNYLPSAGRLNVDVIKAKQLLQTDIVGGSDPFVKLQMISGQKVIKTKKTSTKKNTLDPVFNETFSFHVTPSSLSDVSLLVSIWDYNTKSRDYFTGQIIMGKFASGHSEVTHWQRMRNSQRTPVAQWHTLRTREDCEKVLPHAMMVS</sequence>
<feature type="compositionally biased region" description="Low complexity" evidence="7">
    <location>
        <begin position="118"/>
        <end position="128"/>
    </location>
</feature>
<feature type="region of interest" description="Disordered" evidence="7">
    <location>
        <begin position="72"/>
        <end position="131"/>
    </location>
</feature>
<proteinExistence type="predicted"/>
<dbReference type="GO" id="GO:0005886">
    <property type="term" value="C:plasma membrane"/>
    <property type="evidence" value="ECO:0000318"/>
    <property type="project" value="GO_Central"/>
</dbReference>
<keyword evidence="10" id="KW-1185">Reference proteome</keyword>
<dbReference type="CTD" id="51760"/>
<dbReference type="GO" id="GO:0030154">
    <property type="term" value="P:cell differentiation"/>
    <property type="evidence" value="ECO:0007669"/>
    <property type="project" value="UniProtKB-KW"/>
</dbReference>
<dbReference type="CDD" id="cd08410">
    <property type="entry name" value="C2B_Synaptotagmin-17"/>
    <property type="match status" value="1"/>
</dbReference>
<dbReference type="GO" id="GO:0070382">
    <property type="term" value="C:exocytic vesicle"/>
    <property type="evidence" value="ECO:0000318"/>
    <property type="project" value="GO_Central"/>
</dbReference>
<accession>A0A7M7SYM9</accession>
<evidence type="ECO:0000259" key="8">
    <source>
        <dbReference type="PROSITE" id="PS50004"/>
    </source>
</evidence>
<dbReference type="AlphaFoldDB" id="A0A7M7SYM9"/>
<evidence type="ECO:0000256" key="1">
    <source>
        <dbReference type="ARBA" id="ARBA00004170"/>
    </source>
</evidence>